<dbReference type="Proteomes" id="UP000315647">
    <property type="component" value="Chromosome"/>
</dbReference>
<sequence precursor="true">MKTFVLCLLTLTLIGCNSSTSAVPEVSPGLTQDQLVPTLQKIAETGHYDTVLQDLTVGLENAGHMEQAVTVQRFNELSDPEDIKKLATQVVATIQK</sequence>
<keyword evidence="3" id="KW-1185">Reference proteome</keyword>
<organism evidence="2 3">
    <name type="scientific">Gimesia panareensis</name>
    <dbReference type="NCBI Taxonomy" id="2527978"/>
    <lineage>
        <taxon>Bacteria</taxon>
        <taxon>Pseudomonadati</taxon>
        <taxon>Planctomycetota</taxon>
        <taxon>Planctomycetia</taxon>
        <taxon>Planctomycetales</taxon>
        <taxon>Planctomycetaceae</taxon>
        <taxon>Gimesia</taxon>
    </lineage>
</organism>
<proteinExistence type="predicted"/>
<evidence type="ECO:0000313" key="2">
    <source>
        <dbReference type="EMBL" id="QDT27002.1"/>
    </source>
</evidence>
<gene>
    <name evidence="2" type="ORF">Enr10x_23160</name>
</gene>
<dbReference type="PROSITE" id="PS51257">
    <property type="entry name" value="PROKAR_LIPOPROTEIN"/>
    <property type="match status" value="1"/>
</dbReference>
<keyword evidence="1" id="KW-0732">Signal</keyword>
<evidence type="ECO:0000313" key="3">
    <source>
        <dbReference type="Proteomes" id="UP000315647"/>
    </source>
</evidence>
<feature type="signal peptide" evidence="1">
    <location>
        <begin position="1"/>
        <end position="22"/>
    </location>
</feature>
<dbReference type="EMBL" id="CP037421">
    <property type="protein sequence ID" value="QDT27002.1"/>
    <property type="molecule type" value="Genomic_DNA"/>
</dbReference>
<accession>A0A517Q5V5</accession>
<reference evidence="2 3" key="1">
    <citation type="submission" date="2019-03" db="EMBL/GenBank/DDBJ databases">
        <title>Deep-cultivation of Planctomycetes and their phenomic and genomic characterization uncovers novel biology.</title>
        <authorList>
            <person name="Wiegand S."/>
            <person name="Jogler M."/>
            <person name="Boedeker C."/>
            <person name="Pinto D."/>
            <person name="Vollmers J."/>
            <person name="Rivas-Marin E."/>
            <person name="Kohn T."/>
            <person name="Peeters S.H."/>
            <person name="Heuer A."/>
            <person name="Rast P."/>
            <person name="Oberbeckmann S."/>
            <person name="Bunk B."/>
            <person name="Jeske O."/>
            <person name="Meyerdierks A."/>
            <person name="Storesund J.E."/>
            <person name="Kallscheuer N."/>
            <person name="Luecker S."/>
            <person name="Lage O.M."/>
            <person name="Pohl T."/>
            <person name="Merkel B.J."/>
            <person name="Hornburger P."/>
            <person name="Mueller R.-W."/>
            <person name="Bruemmer F."/>
            <person name="Labrenz M."/>
            <person name="Spormann A.M."/>
            <person name="Op den Camp H."/>
            <person name="Overmann J."/>
            <person name="Amann R."/>
            <person name="Jetten M.S.M."/>
            <person name="Mascher T."/>
            <person name="Medema M.H."/>
            <person name="Devos D.P."/>
            <person name="Kaster A.-K."/>
            <person name="Ovreas L."/>
            <person name="Rohde M."/>
            <person name="Galperin M.Y."/>
            <person name="Jogler C."/>
        </authorList>
    </citation>
    <scope>NUCLEOTIDE SEQUENCE [LARGE SCALE GENOMIC DNA]</scope>
    <source>
        <strain evidence="2 3">Enr10</strain>
    </source>
</reference>
<evidence type="ECO:0008006" key="4">
    <source>
        <dbReference type="Google" id="ProtNLM"/>
    </source>
</evidence>
<dbReference type="AlphaFoldDB" id="A0A517Q5V5"/>
<name>A0A517Q5V5_9PLAN</name>
<feature type="chain" id="PRO_5021726595" description="Lipoprotein" evidence="1">
    <location>
        <begin position="23"/>
        <end position="96"/>
    </location>
</feature>
<dbReference type="RefSeq" id="WP_145449087.1">
    <property type="nucleotide sequence ID" value="NZ_CP037421.1"/>
</dbReference>
<evidence type="ECO:0000256" key="1">
    <source>
        <dbReference type="SAM" id="SignalP"/>
    </source>
</evidence>
<protein>
    <recommendedName>
        <fullName evidence="4">Lipoprotein</fullName>
    </recommendedName>
</protein>